<dbReference type="GO" id="GO:0016740">
    <property type="term" value="F:transferase activity"/>
    <property type="evidence" value="ECO:0007669"/>
    <property type="project" value="UniProtKB-KW"/>
</dbReference>
<dbReference type="AlphaFoldDB" id="A0A6B1DU14"/>
<keyword evidence="2 4" id="KW-0378">Hydrolase</keyword>
<evidence type="ECO:0000256" key="1">
    <source>
        <dbReference type="ARBA" id="ARBA00022723"/>
    </source>
</evidence>
<evidence type="ECO:0000313" key="4">
    <source>
        <dbReference type="EMBL" id="MYD90476.1"/>
    </source>
</evidence>
<gene>
    <name evidence="4" type="ORF">F4Y08_09110</name>
</gene>
<dbReference type="GO" id="GO:0005737">
    <property type="term" value="C:cytoplasm"/>
    <property type="evidence" value="ECO:0007669"/>
    <property type="project" value="TreeGrafter"/>
</dbReference>
<sequence length="480" mass="54816">MNFIIFMPDELRAESMGCYGHPLDVTPNLDAFAAQGTRFDQCHVQHTVCSPSRCSMLTGWYPHVRGHRTLWHLLRPDEPNLFRYLREAGYDVHWFGKNDALSPESFAASVNEAGSKGRGYPFGPSPWSPEDPQYYSFLHEPWADSLDHHSDQANVQAAIDILRNRSGTTNRPFVLYLPLIYPHCPYSAPEPWHSRFQPEQVMDGLRPADLPRKPSFHSGMRELRRLDQCPETLFAKVNAVYLGMTAFNDHLFGMLMDELESSPFRDDTTVLYLSDHGDYAGDYGLVEKWPSAAEDVITRVPLIIRTPGGREGHVVAEQVELFDIMPTILGLAGAEARHTHFARNLLPQLHGRPGDPDRMVFTEGGYDPHEPHCFEGRNEDWGELHPYWPKLTLQQRDAGTIGRTATVRTATHKLTRRNGDISELYDLVRDPLETVNLIDQPEYQGIQRELELVLLDWYMTTSDVTPFDENPRGHTFRSRP</sequence>
<accession>A0A6B1DU14</accession>
<dbReference type="PANTHER" id="PTHR45953">
    <property type="entry name" value="IDURONATE 2-SULFATASE"/>
    <property type="match status" value="1"/>
</dbReference>
<dbReference type="InterPro" id="IPR017850">
    <property type="entry name" value="Alkaline_phosphatase_core_sf"/>
</dbReference>
<keyword evidence="1" id="KW-0479">Metal-binding</keyword>
<name>A0A6B1DU14_9CHLR</name>
<dbReference type="InterPro" id="IPR000917">
    <property type="entry name" value="Sulfatase_N"/>
</dbReference>
<dbReference type="GO" id="GO:0004423">
    <property type="term" value="F:iduronate-2-sulfatase activity"/>
    <property type="evidence" value="ECO:0007669"/>
    <property type="project" value="TreeGrafter"/>
</dbReference>
<proteinExistence type="predicted"/>
<protein>
    <submittedName>
        <fullName evidence="4">Sulfatase-like hydrolase/transferase</fullName>
    </submittedName>
</protein>
<keyword evidence="4" id="KW-0808">Transferase</keyword>
<dbReference type="EMBL" id="VXPY01000063">
    <property type="protein sequence ID" value="MYD90476.1"/>
    <property type="molecule type" value="Genomic_DNA"/>
</dbReference>
<comment type="caution">
    <text evidence="4">The sequence shown here is derived from an EMBL/GenBank/DDBJ whole genome shotgun (WGS) entry which is preliminary data.</text>
</comment>
<feature type="domain" description="Sulfatase N-terminal" evidence="3">
    <location>
        <begin position="2"/>
        <end position="334"/>
    </location>
</feature>
<evidence type="ECO:0000256" key="2">
    <source>
        <dbReference type="ARBA" id="ARBA00022801"/>
    </source>
</evidence>
<dbReference type="GO" id="GO:0046872">
    <property type="term" value="F:metal ion binding"/>
    <property type="evidence" value="ECO:0007669"/>
    <property type="project" value="UniProtKB-KW"/>
</dbReference>
<dbReference type="PANTHER" id="PTHR45953:SF1">
    <property type="entry name" value="IDURONATE 2-SULFATASE"/>
    <property type="match status" value="1"/>
</dbReference>
<dbReference type="SUPFAM" id="SSF53649">
    <property type="entry name" value="Alkaline phosphatase-like"/>
    <property type="match status" value="1"/>
</dbReference>
<dbReference type="Gene3D" id="3.40.720.10">
    <property type="entry name" value="Alkaline Phosphatase, subunit A"/>
    <property type="match status" value="1"/>
</dbReference>
<dbReference type="CDD" id="cd16150">
    <property type="entry name" value="sulfatase_like"/>
    <property type="match status" value="1"/>
</dbReference>
<organism evidence="4">
    <name type="scientific">Caldilineaceae bacterium SB0662_bin_9</name>
    <dbReference type="NCBI Taxonomy" id="2605258"/>
    <lineage>
        <taxon>Bacteria</taxon>
        <taxon>Bacillati</taxon>
        <taxon>Chloroflexota</taxon>
        <taxon>Caldilineae</taxon>
        <taxon>Caldilineales</taxon>
        <taxon>Caldilineaceae</taxon>
    </lineage>
</organism>
<dbReference type="Pfam" id="PF00884">
    <property type="entry name" value="Sulfatase"/>
    <property type="match status" value="1"/>
</dbReference>
<evidence type="ECO:0000259" key="3">
    <source>
        <dbReference type="Pfam" id="PF00884"/>
    </source>
</evidence>
<reference evidence="4" key="1">
    <citation type="submission" date="2019-09" db="EMBL/GenBank/DDBJ databases">
        <title>Characterisation of the sponge microbiome using genome-centric metagenomics.</title>
        <authorList>
            <person name="Engelberts J.P."/>
            <person name="Robbins S.J."/>
            <person name="De Goeij J.M."/>
            <person name="Aranda M."/>
            <person name="Bell S.C."/>
            <person name="Webster N.S."/>
        </authorList>
    </citation>
    <scope>NUCLEOTIDE SEQUENCE</scope>
    <source>
        <strain evidence="4">SB0662_bin_9</strain>
    </source>
</reference>